<organism evidence="3 4">
    <name type="scientific">Halonotius terrestris</name>
    <dbReference type="NCBI Taxonomy" id="2487750"/>
    <lineage>
        <taxon>Archaea</taxon>
        <taxon>Methanobacteriati</taxon>
        <taxon>Methanobacteriota</taxon>
        <taxon>Stenosarchaea group</taxon>
        <taxon>Halobacteria</taxon>
        <taxon>Halobacteriales</taxon>
        <taxon>Haloferacaceae</taxon>
        <taxon>Halonotius</taxon>
    </lineage>
</organism>
<dbReference type="RefSeq" id="WP_142978975.1">
    <property type="nucleotide sequence ID" value="NZ_RKLU01000002.1"/>
</dbReference>
<feature type="region of interest" description="Disordered" evidence="1">
    <location>
        <begin position="72"/>
        <end position="110"/>
    </location>
</feature>
<gene>
    <name evidence="3" type="ORF">EGH24_04490</name>
</gene>
<name>A0A8J8TBT7_9EURY</name>
<dbReference type="Proteomes" id="UP000705823">
    <property type="component" value="Unassembled WGS sequence"/>
</dbReference>
<evidence type="ECO:0000256" key="1">
    <source>
        <dbReference type="SAM" id="MobiDB-lite"/>
    </source>
</evidence>
<feature type="compositionally biased region" description="Polar residues" evidence="1">
    <location>
        <begin position="80"/>
        <end position="91"/>
    </location>
</feature>
<evidence type="ECO:0000259" key="2">
    <source>
        <dbReference type="Pfam" id="PF26006"/>
    </source>
</evidence>
<dbReference type="InterPro" id="IPR058312">
    <property type="entry name" value="DUF7999"/>
</dbReference>
<protein>
    <recommendedName>
        <fullName evidence="2">DUF7999 domain-containing protein</fullName>
    </recommendedName>
</protein>
<keyword evidence="4" id="KW-1185">Reference proteome</keyword>
<dbReference type="Pfam" id="PF26006">
    <property type="entry name" value="DUF7999"/>
    <property type="match status" value="1"/>
</dbReference>
<reference evidence="3" key="1">
    <citation type="submission" date="2019-02" db="EMBL/GenBank/DDBJ databases">
        <title>Halonotius sp. a new haloarchaeum isolated from saline soil.</title>
        <authorList>
            <person name="Duran-Viseras A."/>
            <person name="Sanchez-Porro C."/>
            <person name="Ventosa A."/>
        </authorList>
    </citation>
    <scope>NUCLEOTIDE SEQUENCE</scope>
    <source>
        <strain evidence="3">F15B</strain>
    </source>
</reference>
<feature type="domain" description="DUF7999" evidence="2">
    <location>
        <begin position="5"/>
        <end position="80"/>
    </location>
</feature>
<proteinExistence type="predicted"/>
<dbReference type="OrthoDB" id="340706at2157"/>
<dbReference type="AlphaFoldDB" id="A0A8J8TBT7"/>
<comment type="caution">
    <text evidence="3">The sequence shown here is derived from an EMBL/GenBank/DDBJ whole genome shotgun (WGS) entry which is preliminary data.</text>
</comment>
<evidence type="ECO:0000313" key="3">
    <source>
        <dbReference type="EMBL" id="TQQ82710.1"/>
    </source>
</evidence>
<evidence type="ECO:0000313" key="4">
    <source>
        <dbReference type="Proteomes" id="UP000705823"/>
    </source>
</evidence>
<dbReference type="EMBL" id="RKLU01000002">
    <property type="protein sequence ID" value="TQQ82710.1"/>
    <property type="molecule type" value="Genomic_DNA"/>
</dbReference>
<sequence length="110" mass="11856">MSSAQLQVVTCTIKRPMNSHGALMLAAVSGCRTFHVVEYDSPRIQATLARRNRGTTVRVCLQRVESRGEAWRVTGLEPTASHSKPNQSLSPSKGPIDAAGSGSSRLPLLR</sequence>
<accession>A0A8J8TBT7</accession>